<name>A0A7C9CX94_OPUST</name>
<accession>A0A7C9CX94</accession>
<dbReference type="AlphaFoldDB" id="A0A7C9CX94"/>
<organism evidence="1">
    <name type="scientific">Opuntia streptacantha</name>
    <name type="common">Prickly pear cactus</name>
    <name type="synonym">Opuntia cardona</name>
    <dbReference type="NCBI Taxonomy" id="393608"/>
    <lineage>
        <taxon>Eukaryota</taxon>
        <taxon>Viridiplantae</taxon>
        <taxon>Streptophyta</taxon>
        <taxon>Embryophyta</taxon>
        <taxon>Tracheophyta</taxon>
        <taxon>Spermatophyta</taxon>
        <taxon>Magnoliopsida</taxon>
        <taxon>eudicotyledons</taxon>
        <taxon>Gunneridae</taxon>
        <taxon>Pentapetalae</taxon>
        <taxon>Caryophyllales</taxon>
        <taxon>Cactineae</taxon>
        <taxon>Cactaceae</taxon>
        <taxon>Opuntioideae</taxon>
        <taxon>Opuntia</taxon>
    </lineage>
</organism>
<sequence>MGFSYSTILASKGGKTPVSAATATAGAISPSVAPTTGVIEDEFVNNIAPGGNPPTPAQAAVPTATVTATIPSVEPVTSVIEDEIIVNDIAPESSKIVVSSLRMRATVTVVSVMVPRPSAWS</sequence>
<proteinExistence type="predicted"/>
<protein>
    <submittedName>
        <fullName evidence="1">Uncharacterized protein</fullName>
    </submittedName>
</protein>
<dbReference type="EMBL" id="GISG01064793">
    <property type="protein sequence ID" value="MBA4628126.1"/>
    <property type="molecule type" value="Transcribed_RNA"/>
</dbReference>
<reference evidence="1" key="2">
    <citation type="submission" date="2020-07" db="EMBL/GenBank/DDBJ databases">
        <authorList>
            <person name="Vera ALvarez R."/>
            <person name="Arias-Moreno D.M."/>
            <person name="Jimenez-Jacinto V."/>
            <person name="Jimenez-Bremont J.F."/>
            <person name="Swaminathan K."/>
            <person name="Moose S.P."/>
            <person name="Guerrero-Gonzalez M.L."/>
            <person name="Marino-Ramirez L."/>
            <person name="Landsman D."/>
            <person name="Rodriguez-Kessler M."/>
            <person name="Delgado-Sanchez P."/>
        </authorList>
    </citation>
    <scope>NUCLEOTIDE SEQUENCE</scope>
    <source>
        <tissue evidence="1">Cladode</tissue>
    </source>
</reference>
<reference evidence="1" key="1">
    <citation type="journal article" date="2013" name="J. Plant Res.">
        <title>Effect of fungi and light on seed germination of three Opuntia species from semiarid lands of central Mexico.</title>
        <authorList>
            <person name="Delgado-Sanchez P."/>
            <person name="Jimenez-Bremont J.F."/>
            <person name="Guerrero-Gonzalez Mde L."/>
            <person name="Flores J."/>
        </authorList>
    </citation>
    <scope>NUCLEOTIDE SEQUENCE</scope>
    <source>
        <tissue evidence="1">Cladode</tissue>
    </source>
</reference>
<evidence type="ECO:0000313" key="1">
    <source>
        <dbReference type="EMBL" id="MBA4628126.1"/>
    </source>
</evidence>